<comment type="catalytic activity">
    <reaction evidence="13">
        <text>GMP + diphosphate = guanine + 5-phospho-alpha-D-ribose 1-diphosphate</text>
        <dbReference type="Rhea" id="RHEA:25424"/>
        <dbReference type="ChEBI" id="CHEBI:16235"/>
        <dbReference type="ChEBI" id="CHEBI:33019"/>
        <dbReference type="ChEBI" id="CHEBI:58017"/>
        <dbReference type="ChEBI" id="CHEBI:58115"/>
        <dbReference type="EC" id="2.4.2.8"/>
    </reaction>
    <physiologicalReaction direction="right-to-left" evidence="13">
        <dbReference type="Rhea" id="RHEA:25426"/>
    </physiologicalReaction>
</comment>
<dbReference type="RefSeq" id="WP_202244782.1">
    <property type="nucleotide sequence ID" value="NZ_JAESIY010000006.1"/>
</dbReference>
<comment type="pathway">
    <text evidence="3 15">Purine metabolism; IMP biosynthesis via salvage pathway; IMP from hypoxanthine: step 1/1.</text>
</comment>
<dbReference type="GO" id="GO:0005829">
    <property type="term" value="C:cytosol"/>
    <property type="evidence" value="ECO:0007669"/>
    <property type="project" value="TreeGrafter"/>
</dbReference>
<keyword evidence="10 15" id="KW-0660">Purine salvage</keyword>
<evidence type="ECO:0000256" key="13">
    <source>
        <dbReference type="ARBA" id="ARBA00048811"/>
    </source>
</evidence>
<comment type="subcellular location">
    <subcellularLocation>
        <location evidence="2 15">Cytoplasm</location>
    </subcellularLocation>
</comment>
<dbReference type="GO" id="GO:0006166">
    <property type="term" value="P:purine ribonucleoside salvage"/>
    <property type="evidence" value="ECO:0007669"/>
    <property type="project" value="UniProtKB-KW"/>
</dbReference>
<keyword evidence="11 15" id="KW-0547">Nucleotide-binding</keyword>
<keyword evidence="6 15" id="KW-0963">Cytoplasm</keyword>
<keyword evidence="7 15" id="KW-0328">Glycosyltransferase</keyword>
<keyword evidence="18" id="KW-1185">Reference proteome</keyword>
<dbReference type="InterPro" id="IPR000836">
    <property type="entry name" value="PRTase_dom"/>
</dbReference>
<dbReference type="GO" id="GO:0004422">
    <property type="term" value="F:hypoxanthine phosphoribosyltransferase activity"/>
    <property type="evidence" value="ECO:0007669"/>
    <property type="project" value="InterPro"/>
</dbReference>
<dbReference type="Gene3D" id="3.40.50.2020">
    <property type="match status" value="1"/>
</dbReference>
<dbReference type="InterPro" id="IPR029057">
    <property type="entry name" value="PRTase-like"/>
</dbReference>
<keyword evidence="12 15" id="KW-0460">Magnesium</keyword>
<evidence type="ECO:0000256" key="12">
    <source>
        <dbReference type="ARBA" id="ARBA00022842"/>
    </source>
</evidence>
<keyword evidence="9 15" id="KW-0479">Metal-binding</keyword>
<dbReference type="Pfam" id="PF00156">
    <property type="entry name" value="Pribosyltran"/>
    <property type="match status" value="1"/>
</dbReference>
<dbReference type="GO" id="GO:0000166">
    <property type="term" value="F:nucleotide binding"/>
    <property type="evidence" value="ECO:0007669"/>
    <property type="project" value="UniProtKB-KW"/>
</dbReference>
<evidence type="ECO:0000256" key="4">
    <source>
        <dbReference type="ARBA" id="ARBA00008391"/>
    </source>
</evidence>
<dbReference type="InterPro" id="IPR050408">
    <property type="entry name" value="HGPRT"/>
</dbReference>
<accession>A0A937F5V0</accession>
<evidence type="ECO:0000256" key="10">
    <source>
        <dbReference type="ARBA" id="ARBA00022726"/>
    </source>
</evidence>
<evidence type="ECO:0000313" key="18">
    <source>
        <dbReference type="Proteomes" id="UP000659388"/>
    </source>
</evidence>
<dbReference type="PANTHER" id="PTHR43340">
    <property type="entry name" value="HYPOXANTHINE-GUANINE PHOSPHORIBOSYLTRANSFERASE"/>
    <property type="match status" value="1"/>
</dbReference>
<dbReference type="GO" id="GO:0032263">
    <property type="term" value="P:GMP salvage"/>
    <property type="evidence" value="ECO:0007669"/>
    <property type="project" value="TreeGrafter"/>
</dbReference>
<evidence type="ECO:0000256" key="3">
    <source>
        <dbReference type="ARBA" id="ARBA00004669"/>
    </source>
</evidence>
<dbReference type="EMBL" id="JAESIY010000006">
    <property type="protein sequence ID" value="MBL3656987.1"/>
    <property type="molecule type" value="Genomic_DNA"/>
</dbReference>
<dbReference type="NCBIfam" id="TIGR01203">
    <property type="entry name" value="HGPRTase"/>
    <property type="match status" value="1"/>
</dbReference>
<evidence type="ECO:0000256" key="1">
    <source>
        <dbReference type="ARBA" id="ARBA00001946"/>
    </source>
</evidence>
<dbReference type="EC" id="2.4.2.8" evidence="5 15"/>
<dbReference type="CDD" id="cd06223">
    <property type="entry name" value="PRTases_typeI"/>
    <property type="match status" value="1"/>
</dbReference>
<comment type="caution">
    <text evidence="17">The sequence shown here is derived from an EMBL/GenBank/DDBJ whole genome shotgun (WGS) entry which is preliminary data.</text>
</comment>
<dbReference type="GO" id="GO:0046100">
    <property type="term" value="P:hypoxanthine metabolic process"/>
    <property type="evidence" value="ECO:0007669"/>
    <property type="project" value="TreeGrafter"/>
</dbReference>
<organism evidence="17 18">
    <name type="scientific">Fulvivirga sediminis</name>
    <dbReference type="NCBI Taxonomy" id="2803949"/>
    <lineage>
        <taxon>Bacteria</taxon>
        <taxon>Pseudomonadati</taxon>
        <taxon>Bacteroidota</taxon>
        <taxon>Cytophagia</taxon>
        <taxon>Cytophagales</taxon>
        <taxon>Fulvivirgaceae</taxon>
        <taxon>Fulvivirga</taxon>
    </lineage>
</organism>
<evidence type="ECO:0000259" key="16">
    <source>
        <dbReference type="Pfam" id="PF00156"/>
    </source>
</evidence>
<proteinExistence type="inferred from homology"/>
<gene>
    <name evidence="17" type="primary">hpt</name>
    <name evidence="17" type="ORF">JL102_12645</name>
</gene>
<dbReference type="AlphaFoldDB" id="A0A937F5V0"/>
<comment type="catalytic activity">
    <reaction evidence="14">
        <text>IMP + diphosphate = hypoxanthine + 5-phospho-alpha-D-ribose 1-diphosphate</text>
        <dbReference type="Rhea" id="RHEA:17973"/>
        <dbReference type="ChEBI" id="CHEBI:17368"/>
        <dbReference type="ChEBI" id="CHEBI:33019"/>
        <dbReference type="ChEBI" id="CHEBI:58017"/>
        <dbReference type="ChEBI" id="CHEBI:58053"/>
        <dbReference type="EC" id="2.4.2.8"/>
    </reaction>
    <physiologicalReaction direction="right-to-left" evidence="14">
        <dbReference type="Rhea" id="RHEA:17975"/>
    </physiologicalReaction>
</comment>
<sequence>MIVKDKEFVEYISASEISSRIAELGTSINSDYKDKRPLFIAILNGSFMFAADLLKEVAIPCEISFVKVASYEEMESTGNVKQLIGLNETIFNKDVIIIEDIVDTGRTITKILEEFISLGASSVEVITLLQKPASNDLGDKIKYIGFSIPEKFVLGYGLDYDGLGRNLKDIYQLKD</sequence>
<evidence type="ECO:0000256" key="7">
    <source>
        <dbReference type="ARBA" id="ARBA00022676"/>
    </source>
</evidence>
<evidence type="ECO:0000313" key="17">
    <source>
        <dbReference type="EMBL" id="MBL3656987.1"/>
    </source>
</evidence>
<evidence type="ECO:0000256" key="5">
    <source>
        <dbReference type="ARBA" id="ARBA00011895"/>
    </source>
</evidence>
<feature type="domain" description="Phosphoribosyltransferase" evidence="16">
    <location>
        <begin position="16"/>
        <end position="160"/>
    </location>
</feature>
<protein>
    <recommendedName>
        <fullName evidence="5 15">Hypoxanthine phosphoribosyltransferase</fullName>
        <ecNumber evidence="5 15">2.4.2.8</ecNumber>
    </recommendedName>
</protein>
<evidence type="ECO:0000256" key="14">
    <source>
        <dbReference type="ARBA" id="ARBA00049402"/>
    </source>
</evidence>
<dbReference type="Proteomes" id="UP000659388">
    <property type="component" value="Unassembled WGS sequence"/>
</dbReference>
<evidence type="ECO:0000256" key="15">
    <source>
        <dbReference type="RuleBase" id="RU364099"/>
    </source>
</evidence>
<reference evidence="17" key="1">
    <citation type="submission" date="2021-01" db="EMBL/GenBank/DDBJ databases">
        <title>Fulvivirga kasyanovii gen. nov., sp nov., a novel member of the phylum Bacteroidetes isolated from seawater in a mussel farm.</title>
        <authorList>
            <person name="Zhao L.-H."/>
            <person name="Wang Z.-J."/>
        </authorList>
    </citation>
    <scope>NUCLEOTIDE SEQUENCE</scope>
    <source>
        <strain evidence="17">2943</strain>
    </source>
</reference>
<keyword evidence="8 15" id="KW-0808">Transferase</keyword>
<dbReference type="InterPro" id="IPR005904">
    <property type="entry name" value="Hxn_phspho_trans"/>
</dbReference>
<dbReference type="GO" id="GO:0032264">
    <property type="term" value="P:IMP salvage"/>
    <property type="evidence" value="ECO:0007669"/>
    <property type="project" value="TreeGrafter"/>
</dbReference>
<evidence type="ECO:0000256" key="8">
    <source>
        <dbReference type="ARBA" id="ARBA00022679"/>
    </source>
</evidence>
<comment type="similarity">
    <text evidence="4 15">Belongs to the purine/pyrimidine phosphoribosyltransferase family.</text>
</comment>
<name>A0A937F5V0_9BACT</name>
<evidence type="ECO:0000256" key="9">
    <source>
        <dbReference type="ARBA" id="ARBA00022723"/>
    </source>
</evidence>
<dbReference type="SUPFAM" id="SSF53271">
    <property type="entry name" value="PRTase-like"/>
    <property type="match status" value="1"/>
</dbReference>
<comment type="cofactor">
    <cofactor evidence="1 15">
        <name>Mg(2+)</name>
        <dbReference type="ChEBI" id="CHEBI:18420"/>
    </cofactor>
</comment>
<dbReference type="GO" id="GO:0006178">
    <property type="term" value="P:guanine salvage"/>
    <property type="evidence" value="ECO:0007669"/>
    <property type="project" value="TreeGrafter"/>
</dbReference>
<dbReference type="PANTHER" id="PTHR43340:SF1">
    <property type="entry name" value="HYPOXANTHINE PHOSPHORIBOSYLTRANSFERASE"/>
    <property type="match status" value="1"/>
</dbReference>
<evidence type="ECO:0000256" key="6">
    <source>
        <dbReference type="ARBA" id="ARBA00022490"/>
    </source>
</evidence>
<dbReference type="GO" id="GO:0000287">
    <property type="term" value="F:magnesium ion binding"/>
    <property type="evidence" value="ECO:0007669"/>
    <property type="project" value="TreeGrafter"/>
</dbReference>
<evidence type="ECO:0000256" key="2">
    <source>
        <dbReference type="ARBA" id="ARBA00004496"/>
    </source>
</evidence>
<evidence type="ECO:0000256" key="11">
    <source>
        <dbReference type="ARBA" id="ARBA00022741"/>
    </source>
</evidence>